<evidence type="ECO:0000256" key="3">
    <source>
        <dbReference type="ARBA" id="ARBA00022729"/>
    </source>
</evidence>
<dbReference type="GO" id="GO:0030246">
    <property type="term" value="F:carbohydrate binding"/>
    <property type="evidence" value="ECO:0007669"/>
    <property type="project" value="UniProtKB-ARBA"/>
</dbReference>
<organism evidence="5 6">
    <name type="scientific">Agrobacterium tumefaciens str. Kerr 14</name>
    <dbReference type="NCBI Taxonomy" id="1183424"/>
    <lineage>
        <taxon>Bacteria</taxon>
        <taxon>Pseudomonadati</taxon>
        <taxon>Pseudomonadota</taxon>
        <taxon>Alphaproteobacteria</taxon>
        <taxon>Hyphomicrobiales</taxon>
        <taxon>Rhizobiaceae</taxon>
        <taxon>Rhizobium/Agrobacterium group</taxon>
        <taxon>Agrobacterium</taxon>
        <taxon>Agrobacterium tumefaciens complex</taxon>
    </lineage>
</organism>
<evidence type="ECO:0000313" key="5">
    <source>
        <dbReference type="EMBL" id="CUX17620.1"/>
    </source>
</evidence>
<protein>
    <submittedName>
        <fullName evidence="5">Sugar-binding transcriptional regulator, LacI family</fullName>
    </submittedName>
</protein>
<dbReference type="PANTHER" id="PTHR46847:SF1">
    <property type="entry name" value="D-ALLOSE-BINDING PERIPLASMIC PROTEIN-RELATED"/>
    <property type="match status" value="1"/>
</dbReference>
<sequence>MNITRRVLVGAAAGLAFLTPMVLGSVANAKPLKIVAVVQSLNTEYNVLWADAAKAHPALADGTATLTILDGRQDVLTQSNLFDTAITEKYDAIVFIPVDIDAGNDPIQRAKSAGIPVFGSNTVVSQVELYDAYINSNDVEAGELLAKAVIDKAGKKAKVVLLEGMLGQSAQVQRLEGIQNVLKANSGVTVLGQNTANWSRAEAITLMENFLTSHGEEIQGVIAENDEMAVGAIEGIRSHGLDPKKLPVAGVDGIKDALEAVKRGDQTISILQDAKGQAQGAIDLALNKLVGESYKPRAAVWDVNGGKLVWNDGKEQHYYVPWLAVTSQNVGEVLSGK</sequence>
<evidence type="ECO:0000256" key="2">
    <source>
        <dbReference type="ARBA" id="ARBA00007639"/>
    </source>
</evidence>
<dbReference type="AlphaFoldDB" id="A0A1S7P8G6"/>
<evidence type="ECO:0000259" key="4">
    <source>
        <dbReference type="Pfam" id="PF13407"/>
    </source>
</evidence>
<gene>
    <name evidence="5" type="ORF">AGR4C_Cc160207</name>
</gene>
<dbReference type="SUPFAM" id="SSF53822">
    <property type="entry name" value="Periplasmic binding protein-like I"/>
    <property type="match status" value="1"/>
</dbReference>
<accession>A0A1S7P8G6</accession>
<reference evidence="5 6" key="1">
    <citation type="submission" date="2016-01" db="EMBL/GenBank/DDBJ databases">
        <authorList>
            <person name="Oliw E.H."/>
        </authorList>
    </citation>
    <scope>NUCLEOTIDE SEQUENCE [LARGE SCALE GENOMIC DNA]</scope>
    <source>
        <strain evidence="5 6">Kerr 14</strain>
    </source>
</reference>
<feature type="domain" description="Periplasmic binding protein" evidence="4">
    <location>
        <begin position="37"/>
        <end position="292"/>
    </location>
</feature>
<keyword evidence="3" id="KW-0732">Signal</keyword>
<dbReference type="RefSeq" id="WP_003522959.1">
    <property type="nucleotide sequence ID" value="NZ_LT009730.1"/>
</dbReference>
<dbReference type="PANTHER" id="PTHR46847">
    <property type="entry name" value="D-ALLOSE-BINDING PERIPLASMIC PROTEIN-RELATED"/>
    <property type="match status" value="1"/>
</dbReference>
<dbReference type="InterPro" id="IPR025997">
    <property type="entry name" value="SBP_2_dom"/>
</dbReference>
<proteinExistence type="inferred from homology"/>
<name>A0A1S7P8G6_AGRTU</name>
<comment type="subcellular location">
    <subcellularLocation>
        <location evidence="1">Cell envelope</location>
    </subcellularLocation>
</comment>
<evidence type="ECO:0000313" key="6">
    <source>
        <dbReference type="Proteomes" id="UP000191897"/>
    </source>
</evidence>
<dbReference type="InterPro" id="IPR028082">
    <property type="entry name" value="Peripla_BP_I"/>
</dbReference>
<dbReference type="Gene3D" id="3.40.50.2300">
    <property type="match status" value="2"/>
</dbReference>
<dbReference type="Pfam" id="PF13407">
    <property type="entry name" value="Peripla_BP_4"/>
    <property type="match status" value="1"/>
</dbReference>
<dbReference type="GO" id="GO:0030313">
    <property type="term" value="C:cell envelope"/>
    <property type="evidence" value="ECO:0007669"/>
    <property type="project" value="UniProtKB-SubCell"/>
</dbReference>
<dbReference type="EMBL" id="FBWC01000008">
    <property type="protein sequence ID" value="CUX17620.1"/>
    <property type="molecule type" value="Genomic_DNA"/>
</dbReference>
<comment type="similarity">
    <text evidence="2">Belongs to the bacterial solute-binding protein 2 family.</text>
</comment>
<dbReference type="Proteomes" id="UP000191897">
    <property type="component" value="Unassembled WGS sequence"/>
</dbReference>
<evidence type="ECO:0000256" key="1">
    <source>
        <dbReference type="ARBA" id="ARBA00004196"/>
    </source>
</evidence>